<evidence type="ECO:0000259" key="8">
    <source>
        <dbReference type="PROSITE" id="PS50928"/>
    </source>
</evidence>
<keyword evidence="2 7" id="KW-0813">Transport</keyword>
<dbReference type="PROSITE" id="PS50928">
    <property type="entry name" value="ABC_TM1"/>
    <property type="match status" value="1"/>
</dbReference>
<evidence type="ECO:0000256" key="7">
    <source>
        <dbReference type="RuleBase" id="RU363032"/>
    </source>
</evidence>
<dbReference type="SUPFAM" id="SSF161098">
    <property type="entry name" value="MetI-like"/>
    <property type="match status" value="1"/>
</dbReference>
<comment type="subcellular location">
    <subcellularLocation>
        <location evidence="1 7">Cell membrane</location>
        <topology evidence="1 7">Multi-pass membrane protein</topology>
    </subcellularLocation>
</comment>
<dbReference type="InterPro" id="IPR035906">
    <property type="entry name" value="MetI-like_sf"/>
</dbReference>
<feature type="domain" description="ABC transmembrane type-1" evidence="8">
    <location>
        <begin position="70"/>
        <end position="262"/>
    </location>
</feature>
<accession>A0A7W3N7Q3</accession>
<name>A0A7W3N7Q3_PRIAR</name>
<feature type="transmembrane region" description="Helical" evidence="7">
    <location>
        <begin position="241"/>
        <end position="262"/>
    </location>
</feature>
<keyword evidence="10" id="KW-1185">Reference proteome</keyword>
<reference evidence="9" key="1">
    <citation type="submission" date="2020-08" db="EMBL/GenBank/DDBJ databases">
        <title>Functional genomics of gut bacteria from endangered species of beetles.</title>
        <authorList>
            <person name="Carlos-Shanley C."/>
        </authorList>
    </citation>
    <scope>NUCLEOTIDE SEQUENCE [LARGE SCALE GENOMIC DNA]</scope>
    <source>
        <strain evidence="9">S00060</strain>
    </source>
</reference>
<dbReference type="CDD" id="cd06261">
    <property type="entry name" value="TM_PBP2"/>
    <property type="match status" value="1"/>
</dbReference>
<feature type="transmembrane region" description="Helical" evidence="7">
    <location>
        <begin position="181"/>
        <end position="208"/>
    </location>
</feature>
<evidence type="ECO:0000313" key="9">
    <source>
        <dbReference type="EMBL" id="MBA9037889.1"/>
    </source>
</evidence>
<dbReference type="Proteomes" id="UP000543174">
    <property type="component" value="Unassembled WGS sequence"/>
</dbReference>
<proteinExistence type="inferred from homology"/>
<comment type="caution">
    <text evidence="9">The sequence shown here is derived from an EMBL/GenBank/DDBJ whole genome shotgun (WGS) entry which is preliminary data.</text>
</comment>
<protein>
    <submittedName>
        <fullName evidence="9">Raffinose/stachyose/melibiose transport system permease protein</fullName>
    </submittedName>
</protein>
<dbReference type="Pfam" id="PF00528">
    <property type="entry name" value="BPD_transp_1"/>
    <property type="match status" value="1"/>
</dbReference>
<dbReference type="AlphaFoldDB" id="A0A7W3N7Q3"/>
<feature type="transmembrane region" description="Helical" evidence="7">
    <location>
        <begin position="70"/>
        <end position="93"/>
    </location>
</feature>
<dbReference type="PANTHER" id="PTHR43744:SF8">
    <property type="entry name" value="SN-GLYCEROL-3-PHOSPHATE TRANSPORT SYSTEM PERMEASE PROTEIN UGPE"/>
    <property type="match status" value="1"/>
</dbReference>
<evidence type="ECO:0000256" key="3">
    <source>
        <dbReference type="ARBA" id="ARBA00022475"/>
    </source>
</evidence>
<sequence>MMDYTNKRKKRLFTFLALCITLVHIVPFYILVTTSLKVTGDFSSKWVFPKSIHLENFTAAWEQANLGNSFVNTFIITFVSAILLIFLGSMAAYPLARRQTKLNKYVYFIFIAVMVIPPLTALVPLYKMVVNMGMMNTYQIAILNNVAAFLPLTIFLYAGFIRSTISKELEEAARIDGAGTLTIFFKIVFPLLKPVTASILIIASVYIWNDYQFAIFFLQDKEMHTLTVTLASFFAENQNNLSLVGAAAIIAMLPMTILFLVLQKYFIAGLSSGSVKG</sequence>
<feature type="transmembrane region" description="Helical" evidence="7">
    <location>
        <begin position="138"/>
        <end position="160"/>
    </location>
</feature>
<gene>
    <name evidence="9" type="ORF">HNP21_000978</name>
</gene>
<dbReference type="Gene3D" id="1.10.3720.10">
    <property type="entry name" value="MetI-like"/>
    <property type="match status" value="1"/>
</dbReference>
<feature type="transmembrane region" description="Helical" evidence="7">
    <location>
        <begin position="12"/>
        <end position="32"/>
    </location>
</feature>
<dbReference type="EMBL" id="JACJHT010000001">
    <property type="protein sequence ID" value="MBA9037889.1"/>
    <property type="molecule type" value="Genomic_DNA"/>
</dbReference>
<evidence type="ECO:0000313" key="10">
    <source>
        <dbReference type="Proteomes" id="UP000543174"/>
    </source>
</evidence>
<evidence type="ECO:0000256" key="1">
    <source>
        <dbReference type="ARBA" id="ARBA00004651"/>
    </source>
</evidence>
<evidence type="ECO:0000256" key="6">
    <source>
        <dbReference type="ARBA" id="ARBA00023136"/>
    </source>
</evidence>
<dbReference type="GO" id="GO:0055085">
    <property type="term" value="P:transmembrane transport"/>
    <property type="evidence" value="ECO:0007669"/>
    <property type="project" value="InterPro"/>
</dbReference>
<keyword evidence="3" id="KW-1003">Cell membrane</keyword>
<dbReference type="InterPro" id="IPR000515">
    <property type="entry name" value="MetI-like"/>
</dbReference>
<dbReference type="PANTHER" id="PTHR43744">
    <property type="entry name" value="ABC TRANSPORTER PERMEASE PROTEIN MG189-RELATED-RELATED"/>
    <property type="match status" value="1"/>
</dbReference>
<dbReference type="GO" id="GO:0005886">
    <property type="term" value="C:plasma membrane"/>
    <property type="evidence" value="ECO:0007669"/>
    <property type="project" value="UniProtKB-SubCell"/>
</dbReference>
<comment type="similarity">
    <text evidence="7">Belongs to the binding-protein-dependent transport system permease family.</text>
</comment>
<evidence type="ECO:0000256" key="5">
    <source>
        <dbReference type="ARBA" id="ARBA00022989"/>
    </source>
</evidence>
<keyword evidence="6 7" id="KW-0472">Membrane</keyword>
<feature type="transmembrane region" description="Helical" evidence="7">
    <location>
        <begin position="105"/>
        <end position="126"/>
    </location>
</feature>
<organism evidence="9 10">
    <name type="scientific">Priestia aryabhattai</name>
    <name type="common">Bacillus aryabhattai</name>
    <dbReference type="NCBI Taxonomy" id="412384"/>
    <lineage>
        <taxon>Bacteria</taxon>
        <taxon>Bacillati</taxon>
        <taxon>Bacillota</taxon>
        <taxon>Bacilli</taxon>
        <taxon>Bacillales</taxon>
        <taxon>Bacillaceae</taxon>
        <taxon>Priestia</taxon>
    </lineage>
</organism>
<keyword evidence="5 7" id="KW-1133">Transmembrane helix</keyword>
<keyword evidence="4 7" id="KW-0812">Transmembrane</keyword>
<evidence type="ECO:0000256" key="2">
    <source>
        <dbReference type="ARBA" id="ARBA00022448"/>
    </source>
</evidence>
<evidence type="ECO:0000256" key="4">
    <source>
        <dbReference type="ARBA" id="ARBA00022692"/>
    </source>
</evidence>